<sequence>MLCDVLLQNLIHTSVVKWCSAATGLLLTLLHLSVRAKVAEVQHEKLTPNIYLKTFVVNSNAVTDGGNPGEYSGCNIIVKPTEVHEIHEVTSPILLDHRQGRPQYHPEQPPLAAHQQLPLLSAFRNPAVRLAKNYVDTRNFQKPPLNIEISPAAASALATAFLQNQLEAKRSRKFETTRTNQNCMDMVVDVDVLVDSNAADAVVVDFLKKQVDVAIAIIAASVKIVEDVADVHNGGCGSTGAQHQNHKCPLSGLLNGGDSKTVNRETNCCCDGCGKGGASGKCCHGCENCGCNDCCCEHEGGQRTPPKNYKLKFMQNTQMEVALGNNGFGGNSKPVFNNALNSVFKFTKNLVRPIRRTINQLSDTANKSVRRMFLIEKLQTPTMHENQFGISANNNHLRSALLNEDSTPPTTICLSKVRRIAK</sequence>
<evidence type="ECO:0000313" key="1">
    <source>
        <dbReference type="Proteomes" id="UP000046393"/>
    </source>
</evidence>
<proteinExistence type="predicted"/>
<dbReference type="WBParaSite" id="SMUV_0000576201-mRNA-1">
    <property type="protein sequence ID" value="SMUV_0000576201-mRNA-1"/>
    <property type="gene ID" value="SMUV_0000576201"/>
</dbReference>
<evidence type="ECO:0000313" key="2">
    <source>
        <dbReference type="WBParaSite" id="SMUV_0000576201-mRNA-1"/>
    </source>
</evidence>
<keyword evidence="1" id="KW-1185">Reference proteome</keyword>
<dbReference type="AlphaFoldDB" id="A0A0N5AMF5"/>
<reference evidence="2" key="1">
    <citation type="submission" date="2017-02" db="UniProtKB">
        <authorList>
            <consortium name="WormBaseParasite"/>
        </authorList>
    </citation>
    <scope>IDENTIFICATION</scope>
</reference>
<organism evidence="1 2">
    <name type="scientific">Syphacia muris</name>
    <dbReference type="NCBI Taxonomy" id="451379"/>
    <lineage>
        <taxon>Eukaryota</taxon>
        <taxon>Metazoa</taxon>
        <taxon>Ecdysozoa</taxon>
        <taxon>Nematoda</taxon>
        <taxon>Chromadorea</taxon>
        <taxon>Rhabditida</taxon>
        <taxon>Spirurina</taxon>
        <taxon>Oxyuridomorpha</taxon>
        <taxon>Oxyuroidea</taxon>
        <taxon>Oxyuridae</taxon>
        <taxon>Syphacia</taxon>
    </lineage>
</organism>
<name>A0A0N5AMF5_9BILA</name>
<accession>A0A0N5AMF5</accession>
<protein>
    <submittedName>
        <fullName evidence="2">Uncharacterized protein</fullName>
    </submittedName>
</protein>
<dbReference type="Proteomes" id="UP000046393">
    <property type="component" value="Unplaced"/>
</dbReference>